<keyword evidence="1" id="KW-0175">Coiled coil</keyword>
<accession>A0A834SQR9</accession>
<feature type="coiled-coil region" evidence="1">
    <location>
        <begin position="28"/>
        <end position="109"/>
    </location>
</feature>
<evidence type="ECO:0000256" key="2">
    <source>
        <dbReference type="SAM" id="MobiDB-lite"/>
    </source>
</evidence>
<feature type="domain" description="Integrase catalytic" evidence="4">
    <location>
        <begin position="626"/>
        <end position="785"/>
    </location>
</feature>
<dbReference type="InterPro" id="IPR012337">
    <property type="entry name" value="RNaseH-like_sf"/>
</dbReference>
<dbReference type="PANTHER" id="PTHR35046:SF9">
    <property type="entry name" value="RNA-DIRECTED DNA POLYMERASE"/>
    <property type="match status" value="1"/>
</dbReference>
<dbReference type="CDD" id="cd00024">
    <property type="entry name" value="CD_CSD"/>
    <property type="match status" value="1"/>
</dbReference>
<dbReference type="Proteomes" id="UP000634136">
    <property type="component" value="Unassembled WGS sequence"/>
</dbReference>
<proteinExistence type="predicted"/>
<dbReference type="CDD" id="cd00303">
    <property type="entry name" value="retropepsin_like"/>
    <property type="match status" value="1"/>
</dbReference>
<feature type="region of interest" description="Disordered" evidence="2">
    <location>
        <begin position="1"/>
        <end position="26"/>
    </location>
</feature>
<evidence type="ECO:0000259" key="4">
    <source>
        <dbReference type="PROSITE" id="PS50994"/>
    </source>
</evidence>
<organism evidence="5 6">
    <name type="scientific">Senna tora</name>
    <dbReference type="NCBI Taxonomy" id="362788"/>
    <lineage>
        <taxon>Eukaryota</taxon>
        <taxon>Viridiplantae</taxon>
        <taxon>Streptophyta</taxon>
        <taxon>Embryophyta</taxon>
        <taxon>Tracheophyta</taxon>
        <taxon>Spermatophyta</taxon>
        <taxon>Magnoliopsida</taxon>
        <taxon>eudicotyledons</taxon>
        <taxon>Gunneridae</taxon>
        <taxon>Pentapetalae</taxon>
        <taxon>rosids</taxon>
        <taxon>fabids</taxon>
        <taxon>Fabales</taxon>
        <taxon>Fabaceae</taxon>
        <taxon>Caesalpinioideae</taxon>
        <taxon>Cassia clade</taxon>
        <taxon>Senna</taxon>
    </lineage>
</organism>
<dbReference type="PROSITE" id="PS50994">
    <property type="entry name" value="INTEGRASE"/>
    <property type="match status" value="1"/>
</dbReference>
<dbReference type="SUPFAM" id="SSF53098">
    <property type="entry name" value="Ribonuclease H-like"/>
    <property type="match status" value="1"/>
</dbReference>
<dbReference type="Gene3D" id="2.40.70.10">
    <property type="entry name" value="Acid Proteases"/>
    <property type="match status" value="1"/>
</dbReference>
<dbReference type="InterPro" id="IPR016197">
    <property type="entry name" value="Chromo-like_dom_sf"/>
</dbReference>
<gene>
    <name evidence="5" type="ORF">G2W53_040002</name>
</gene>
<dbReference type="InterPro" id="IPR005162">
    <property type="entry name" value="Retrotrans_gag_dom"/>
</dbReference>
<feature type="compositionally biased region" description="Basic and acidic residues" evidence="2">
    <location>
        <begin position="1"/>
        <end position="14"/>
    </location>
</feature>
<keyword evidence="6" id="KW-1185">Reference proteome</keyword>
<dbReference type="InterPro" id="IPR021109">
    <property type="entry name" value="Peptidase_aspartic_dom_sf"/>
</dbReference>
<dbReference type="SUPFAM" id="SSF54160">
    <property type="entry name" value="Chromo domain-like"/>
    <property type="match status" value="1"/>
</dbReference>
<dbReference type="InterPro" id="IPR036397">
    <property type="entry name" value="RNaseH_sf"/>
</dbReference>
<feature type="compositionally biased region" description="Basic and acidic residues" evidence="2">
    <location>
        <begin position="328"/>
        <end position="340"/>
    </location>
</feature>
<feature type="domain" description="Chromo" evidence="3">
    <location>
        <begin position="932"/>
        <end position="995"/>
    </location>
</feature>
<dbReference type="EMBL" id="JAAIUW010000012">
    <property type="protein sequence ID" value="KAF7807841.1"/>
    <property type="molecule type" value="Genomic_DNA"/>
</dbReference>
<dbReference type="GO" id="GO:0015074">
    <property type="term" value="P:DNA integration"/>
    <property type="evidence" value="ECO:0007669"/>
    <property type="project" value="InterPro"/>
</dbReference>
<evidence type="ECO:0000313" key="5">
    <source>
        <dbReference type="EMBL" id="KAF7807841.1"/>
    </source>
</evidence>
<name>A0A834SQR9_9FABA</name>
<feature type="region of interest" description="Disordered" evidence="2">
    <location>
        <begin position="298"/>
        <end position="340"/>
    </location>
</feature>
<dbReference type="PANTHER" id="PTHR35046">
    <property type="entry name" value="ZINC KNUCKLE (CCHC-TYPE) FAMILY PROTEIN"/>
    <property type="match status" value="1"/>
</dbReference>
<reference evidence="5" key="1">
    <citation type="submission" date="2020-09" db="EMBL/GenBank/DDBJ databases">
        <title>Genome-Enabled Discovery of Anthraquinone Biosynthesis in Senna tora.</title>
        <authorList>
            <person name="Kang S.-H."/>
            <person name="Pandey R.P."/>
            <person name="Lee C.-M."/>
            <person name="Sim J.-S."/>
            <person name="Jeong J.-T."/>
            <person name="Choi B.-S."/>
            <person name="Jung M."/>
            <person name="Ginzburg D."/>
            <person name="Zhao K."/>
            <person name="Won S.Y."/>
            <person name="Oh T.-J."/>
            <person name="Yu Y."/>
            <person name="Kim N.-H."/>
            <person name="Lee O.R."/>
            <person name="Lee T.-H."/>
            <person name="Bashyal P."/>
            <person name="Kim T.-S."/>
            <person name="Lee W.-H."/>
            <person name="Kawkins C."/>
            <person name="Kim C.-K."/>
            <person name="Kim J.S."/>
            <person name="Ahn B.O."/>
            <person name="Rhee S.Y."/>
            <person name="Sohng J.K."/>
        </authorList>
    </citation>
    <scope>NUCLEOTIDE SEQUENCE</scope>
    <source>
        <tissue evidence="5">Leaf</tissue>
    </source>
</reference>
<dbReference type="Pfam" id="PF03732">
    <property type="entry name" value="Retrotrans_gag"/>
    <property type="match status" value="1"/>
</dbReference>
<dbReference type="InterPro" id="IPR056924">
    <property type="entry name" value="SH3_Tf2-1"/>
</dbReference>
<dbReference type="Gene3D" id="3.30.420.10">
    <property type="entry name" value="Ribonuclease H-like superfamily/Ribonuclease H"/>
    <property type="match status" value="1"/>
</dbReference>
<dbReference type="Pfam" id="PF24626">
    <property type="entry name" value="SH3_Tf2-1"/>
    <property type="match status" value="1"/>
</dbReference>
<sequence>MAERSETTHEEQGAKHGKKVRTGSREALADAEARLARVELAIADGEDKFEEVNQRIEELDKGKEELREAMQGALNLTLDKCLGQVKTLEETFKAEIVALKEELVRVTDELTLCKKVIAQGGNVEVTPTPSKLDIPKPKFYKGARNAKELDNFLWGMEQYFKALGITEDASKIDTATLYLDDTSRMWWRRRQWDVEKGTCTINTWAEFKKELKLQFYPVNAEEEARAKLRRLQHKGTIRDYVKDFTEVLLEIPDYPDKEAFFAFVDGLQNWVKMEIQRRGAQDLATAISVAESLIEFKKPDKPKTKDKGGKGKSGGEGNQSKTGSYKPESSKGSKEFKSGEKPPLKCFLCEGPHQARDCPKKAKLSALVKELEEREQEEAKVSSLQLLSAIKAKVEMPENGRNGRMFVEAKAGDRVTKALVDFGASHNFLKVEEARRLGIHYKDERGWLKAVNSDLIEIFGVAQGITVSLGEWTGPVDFFVVTIDDYPILLGMEFLDKVKAVLVPFANTMCILEEGNTCIVPLEREAKLKAKSISAMQLAKGMKKAQPTYVAAIKEEEDPLLGSVPEKVQKLEDGVLMTKGNQTYIPKWQGLRREIIKECHDSKWAGHPGDKIEQAQPAGLLEPLPTPDKPWESISMDFITCFPKSEGCDNIMVVVDRFSKYGVFIPMPTKFSAEDAARMFFKHVVKYWGLPKTIVSDRDTRFTGRFWMELFKILGSELNFSTSFHPQTDGQTERVNALLELYLRHYVSANQKDWAKLLDIAQFSYNLQKSESTGASPFEIATGQQLMTPHTLAVGYTSPSPAAFKFAKGWHEKSDMARAYLAKASKRMKKSADTKRRHLEFEEGDLVMVKLLPHQTRRFAKLHKGLVRRYEGLFPVEKRIGKLAYRLVLPSHLEMYPVFHVSLLKPYHKDMEDPSRGETRRAPTAITEVPERDVEEILAHRVVPRRGRHSSYVEYLVKWKGAPDSEASWEHELTLWNFKDLIEAYKQEATRTSPD</sequence>
<evidence type="ECO:0000313" key="6">
    <source>
        <dbReference type="Proteomes" id="UP000634136"/>
    </source>
</evidence>
<evidence type="ECO:0000259" key="3">
    <source>
        <dbReference type="PROSITE" id="PS50013"/>
    </source>
</evidence>
<dbReference type="AlphaFoldDB" id="A0A834SQR9"/>
<feature type="compositionally biased region" description="Basic and acidic residues" evidence="2">
    <location>
        <begin position="298"/>
        <end position="309"/>
    </location>
</feature>
<comment type="caution">
    <text evidence="5">The sequence shown here is derived from an EMBL/GenBank/DDBJ whole genome shotgun (WGS) entry which is preliminary data.</text>
</comment>
<dbReference type="SMART" id="SM00298">
    <property type="entry name" value="CHROMO"/>
    <property type="match status" value="1"/>
</dbReference>
<dbReference type="PROSITE" id="PS50013">
    <property type="entry name" value="CHROMO_2"/>
    <property type="match status" value="1"/>
</dbReference>
<protein>
    <submittedName>
        <fullName evidence="5">Transposon Tf2-2 polyprotein</fullName>
    </submittedName>
</protein>
<dbReference type="Gene3D" id="2.40.50.40">
    <property type="match status" value="1"/>
</dbReference>
<dbReference type="InterPro" id="IPR000953">
    <property type="entry name" value="Chromo/chromo_shadow_dom"/>
</dbReference>
<dbReference type="OrthoDB" id="1721106at2759"/>
<dbReference type="InterPro" id="IPR023780">
    <property type="entry name" value="Chromo_domain"/>
</dbReference>
<dbReference type="SUPFAM" id="SSF50630">
    <property type="entry name" value="Acid proteases"/>
    <property type="match status" value="1"/>
</dbReference>
<dbReference type="FunFam" id="3.30.420.10:FF:000032">
    <property type="entry name" value="Retrovirus-related Pol polyprotein from transposon 297-like Protein"/>
    <property type="match status" value="1"/>
</dbReference>
<dbReference type="Pfam" id="PF13975">
    <property type="entry name" value="gag-asp_proteas"/>
    <property type="match status" value="1"/>
</dbReference>
<dbReference type="Pfam" id="PF00385">
    <property type="entry name" value="Chromo"/>
    <property type="match status" value="1"/>
</dbReference>
<dbReference type="GO" id="GO:0003676">
    <property type="term" value="F:nucleic acid binding"/>
    <property type="evidence" value="ECO:0007669"/>
    <property type="project" value="InterPro"/>
</dbReference>
<evidence type="ECO:0000256" key="1">
    <source>
        <dbReference type="SAM" id="Coils"/>
    </source>
</evidence>
<dbReference type="InterPro" id="IPR001584">
    <property type="entry name" value="Integrase_cat-core"/>
</dbReference>